<feature type="domain" description="Glycoside hydrolase family 57 N-terminal" evidence="4">
    <location>
        <begin position="10"/>
        <end position="223"/>
    </location>
</feature>
<sequence>MKKMPVHSLAFVLDCNLPFVRGAGASSLLAESRFFLEISYTYLPLLRLCETLERERVPFNISLAIGPVLCEMLANRVLMDRYRRALDALIEFGEREAIRLRNSLQERVQAEAVLRSLRSHRDYFDHCDGALLERINHFFRTGSIELLATTAVNCFLPFYQDMPESISAQIEMGLINYRKHFSSIPRGFYLPELGYAPALERTIKSYGFSYTILETHSFLFGTRVPRRGIFEPAQTSNGLWCLGKDRVATAEVHGATHSFCTQAVYANTEQDAGFILPEEALYPLFEPHKERMATGYLYHARSGTPYEQEKAQRTCVADARAFVRNRTEIFEKVVHATAPFEAMSVCVFPASLFGVAWAEGMDWLEAVFRTVAESAQMRVSCTAALTCPAVGVSIIEPFFGSSLGGGYADELINSANDWMHPAIQKTTERMIDLTERFAHDTGFRERLLNMAARDVLLCQSLFWPLLGNHCRYPEYAASECADHLKAFTRVYEALGSGEVSAQWLMRRERELPLFSEINFRFFSKKK</sequence>
<dbReference type="InterPro" id="IPR027291">
    <property type="entry name" value="Glyco_hydro_38_N_sf"/>
</dbReference>
<organism evidence="6 7">
    <name type="scientific">Treponema paraluiscuniculi</name>
    <dbReference type="NCBI Taxonomy" id="53435"/>
    <lineage>
        <taxon>Bacteria</taxon>
        <taxon>Pseudomonadati</taxon>
        <taxon>Spirochaetota</taxon>
        <taxon>Spirochaetia</taxon>
        <taxon>Spirochaetales</taxon>
        <taxon>Treponemataceae</taxon>
        <taxon>Treponema</taxon>
    </lineage>
</organism>
<comment type="similarity">
    <text evidence="1 3">Belongs to the glycosyl hydrolase 57 family.</text>
</comment>
<dbReference type="Pfam" id="PF03065">
    <property type="entry name" value="Glyco_hydro_57"/>
    <property type="match status" value="1"/>
</dbReference>
<reference evidence="6 7" key="1">
    <citation type="submission" date="2022-05" db="EMBL/GenBank/DDBJ databases">
        <title>Treponema leporis L2 test.</title>
        <authorList>
            <person name="Cejkova D."/>
        </authorList>
    </citation>
    <scope>NUCLEOTIDE SEQUENCE [LARGE SCALE GENOMIC DNA]</scope>
    <source>
        <strain evidence="6 7">L2</strain>
    </source>
</reference>
<evidence type="ECO:0000313" key="7">
    <source>
        <dbReference type="Proteomes" id="UP001321460"/>
    </source>
</evidence>
<dbReference type="Gene3D" id="1.20.1430.10">
    <property type="entry name" value="Families 57/38 glycoside transferase, middle domain"/>
    <property type="match status" value="1"/>
</dbReference>
<evidence type="ECO:0008006" key="8">
    <source>
        <dbReference type="Google" id="ProtNLM"/>
    </source>
</evidence>
<dbReference type="InterPro" id="IPR028995">
    <property type="entry name" value="Glyco_hydro_57/38_cen_sf"/>
</dbReference>
<dbReference type="InterPro" id="IPR004300">
    <property type="entry name" value="Glyco_hydro_57_N"/>
</dbReference>
<protein>
    <recommendedName>
        <fullName evidence="8">1,4-alpha-glucan branching enzyme</fullName>
    </recommendedName>
</protein>
<dbReference type="CDD" id="cd10792">
    <property type="entry name" value="GH57N_AmyC_like"/>
    <property type="match status" value="1"/>
</dbReference>
<proteinExistence type="inferred from homology"/>
<dbReference type="InterPro" id="IPR037090">
    <property type="entry name" value="57_glycoside_trans_central"/>
</dbReference>
<dbReference type="SUPFAM" id="SSF88713">
    <property type="entry name" value="Glycoside hydrolase/deacetylase"/>
    <property type="match status" value="1"/>
</dbReference>
<dbReference type="RefSeq" id="WP_013945019.1">
    <property type="nucleotide sequence ID" value="NZ_CP097901.1"/>
</dbReference>
<evidence type="ECO:0000256" key="1">
    <source>
        <dbReference type="ARBA" id="ARBA00006821"/>
    </source>
</evidence>
<evidence type="ECO:0000313" key="6">
    <source>
        <dbReference type="EMBL" id="WKC72229.1"/>
    </source>
</evidence>
<feature type="domain" description="1,4-alpha-glucan branching enzyme C-terminal" evidence="5">
    <location>
        <begin position="423"/>
        <end position="522"/>
    </location>
</feature>
<evidence type="ECO:0000256" key="3">
    <source>
        <dbReference type="RuleBase" id="RU361196"/>
    </source>
</evidence>
<accession>A0ABY9E2P8</accession>
<keyword evidence="2 3" id="KW-0119">Carbohydrate metabolism</keyword>
<dbReference type="PANTHER" id="PTHR41695">
    <property type="entry name" value="1,4-ALPHA-GLUCAN BRANCHING ENZYME RV3031-RELATED"/>
    <property type="match status" value="1"/>
</dbReference>
<dbReference type="SUPFAM" id="SSF88688">
    <property type="entry name" value="Families 57/38 glycoside transferase middle domain"/>
    <property type="match status" value="1"/>
</dbReference>
<dbReference type="InterPro" id="IPR011330">
    <property type="entry name" value="Glyco_hydro/deAcase_b/a-brl"/>
</dbReference>
<dbReference type="EMBL" id="CP097901">
    <property type="protein sequence ID" value="WKC72229.1"/>
    <property type="molecule type" value="Genomic_DNA"/>
</dbReference>
<evidence type="ECO:0000256" key="2">
    <source>
        <dbReference type="ARBA" id="ARBA00023277"/>
    </source>
</evidence>
<dbReference type="PANTHER" id="PTHR41695:SF1">
    <property type="entry name" value="1,4-ALPHA-GLUCAN BRANCHING ENZYME TK1436"/>
    <property type="match status" value="1"/>
</dbReference>
<keyword evidence="7" id="KW-1185">Reference proteome</keyword>
<dbReference type="Pfam" id="PF09210">
    <property type="entry name" value="BE_C"/>
    <property type="match status" value="1"/>
</dbReference>
<dbReference type="InterPro" id="IPR015293">
    <property type="entry name" value="BE_C"/>
</dbReference>
<gene>
    <name evidence="6" type="ORF">TPLL2_0358</name>
</gene>
<dbReference type="Gene3D" id="3.20.110.10">
    <property type="entry name" value="Glycoside hydrolase 38, N terminal domain"/>
    <property type="match status" value="1"/>
</dbReference>
<evidence type="ECO:0000259" key="4">
    <source>
        <dbReference type="Pfam" id="PF03065"/>
    </source>
</evidence>
<dbReference type="InterPro" id="IPR040042">
    <property type="entry name" value="Branching_enz_MT3115-like"/>
</dbReference>
<evidence type="ECO:0000259" key="5">
    <source>
        <dbReference type="Pfam" id="PF09210"/>
    </source>
</evidence>
<dbReference type="Proteomes" id="UP001321460">
    <property type="component" value="Chromosome"/>
</dbReference>
<name>A0ABY9E2P8_9SPIR</name>